<dbReference type="Proteomes" id="UP000797356">
    <property type="component" value="Chromosome 11"/>
</dbReference>
<dbReference type="AlphaFoldDB" id="A0A8K0IRY0"/>
<dbReference type="EMBL" id="CM017882">
    <property type="protein sequence ID" value="KAG1364439.1"/>
    <property type="molecule type" value="Genomic_DNA"/>
</dbReference>
<accession>A0A8K0IRY0</accession>
<comment type="caution">
    <text evidence="3">The sequence shown here is derived from an EMBL/GenBank/DDBJ whole genome shotgun (WGS) entry which is preliminary data.</text>
</comment>
<evidence type="ECO:0000313" key="4">
    <source>
        <dbReference type="Proteomes" id="UP000797356"/>
    </source>
</evidence>
<evidence type="ECO:0000256" key="1">
    <source>
        <dbReference type="SAM" id="SignalP"/>
    </source>
</evidence>
<reference evidence="3" key="1">
    <citation type="journal article" date="2017" name="Gigascience">
        <title>The genome draft of coconut (Cocos nucifera).</title>
        <authorList>
            <person name="Xiao Y."/>
            <person name="Xu P."/>
            <person name="Fan H."/>
            <person name="Baudouin L."/>
            <person name="Xia W."/>
            <person name="Bocs S."/>
            <person name="Xu J."/>
            <person name="Li Q."/>
            <person name="Guo A."/>
            <person name="Zhou L."/>
            <person name="Li J."/>
            <person name="Wu Y."/>
            <person name="Ma Z."/>
            <person name="Armero A."/>
            <person name="Issali A.E."/>
            <person name="Liu N."/>
            <person name="Peng M."/>
            <person name="Yang Y."/>
        </authorList>
    </citation>
    <scope>NUCLEOTIDE SEQUENCE</scope>
    <source>
        <tissue evidence="3">Spear leaf of Hainan Tall coconut</tissue>
    </source>
</reference>
<dbReference type="InterPro" id="IPR014044">
    <property type="entry name" value="CAP_dom"/>
</dbReference>
<protein>
    <submittedName>
        <fullName evidence="3">Putative Pathogenesis-related protein</fullName>
    </submittedName>
</protein>
<evidence type="ECO:0000313" key="3">
    <source>
        <dbReference type="EMBL" id="KAG1364439.1"/>
    </source>
</evidence>
<keyword evidence="1" id="KW-0732">Signal</keyword>
<feature type="signal peptide" evidence="1">
    <location>
        <begin position="1"/>
        <end position="20"/>
    </location>
</feature>
<feature type="chain" id="PRO_5035441735" evidence="1">
    <location>
        <begin position="21"/>
        <end position="77"/>
    </location>
</feature>
<feature type="domain" description="SCP" evidence="2">
    <location>
        <begin position="33"/>
        <end position="67"/>
    </location>
</feature>
<dbReference type="Gene3D" id="3.40.33.10">
    <property type="entry name" value="CAP"/>
    <property type="match status" value="1"/>
</dbReference>
<dbReference type="SUPFAM" id="SSF55797">
    <property type="entry name" value="PR-1-like"/>
    <property type="match status" value="1"/>
</dbReference>
<dbReference type="InterPro" id="IPR035940">
    <property type="entry name" value="CAP_sf"/>
</dbReference>
<proteinExistence type="predicted"/>
<dbReference type="Pfam" id="PF00188">
    <property type="entry name" value="CAP"/>
    <property type="match status" value="1"/>
</dbReference>
<keyword evidence="4" id="KW-1185">Reference proteome</keyword>
<organism evidence="3 4">
    <name type="scientific">Cocos nucifera</name>
    <name type="common">Coconut palm</name>
    <dbReference type="NCBI Taxonomy" id="13894"/>
    <lineage>
        <taxon>Eukaryota</taxon>
        <taxon>Viridiplantae</taxon>
        <taxon>Streptophyta</taxon>
        <taxon>Embryophyta</taxon>
        <taxon>Tracheophyta</taxon>
        <taxon>Spermatophyta</taxon>
        <taxon>Magnoliopsida</taxon>
        <taxon>Liliopsida</taxon>
        <taxon>Arecaceae</taxon>
        <taxon>Arecoideae</taxon>
        <taxon>Cocoseae</taxon>
        <taxon>Attaleinae</taxon>
        <taxon>Cocos</taxon>
    </lineage>
</organism>
<name>A0A8K0IRY0_COCNU</name>
<evidence type="ECO:0000259" key="2">
    <source>
        <dbReference type="Pfam" id="PF00188"/>
    </source>
</evidence>
<dbReference type="OrthoDB" id="337038at2759"/>
<sequence>MLPSLTTSLLLLLLCHQASAGGNGGPSQASQFLDTHNSARSVLRLRPLVWDPLLARYAGSYANRCCGDCALVHTIRG</sequence>
<gene>
    <name evidence="3" type="ORF">COCNU_11G012660</name>
</gene>
<reference evidence="3" key="2">
    <citation type="submission" date="2019-07" db="EMBL/GenBank/DDBJ databases">
        <authorList>
            <person name="Yang Y."/>
            <person name="Bocs S."/>
            <person name="Baudouin L."/>
        </authorList>
    </citation>
    <scope>NUCLEOTIDE SEQUENCE</scope>
    <source>
        <tissue evidence="3">Spear leaf of Hainan Tall coconut</tissue>
    </source>
</reference>